<evidence type="ECO:0000313" key="4">
    <source>
        <dbReference type="EMBL" id="MFC4819729.1"/>
    </source>
</evidence>
<evidence type="ECO:0000313" key="5">
    <source>
        <dbReference type="Proteomes" id="UP001595886"/>
    </source>
</evidence>
<dbReference type="PANTHER" id="PTHR34216:SF3">
    <property type="entry name" value="POLY-BETA-1,6-N-ACETYL-D-GLUCOSAMINE N-DEACETYLASE"/>
    <property type="match status" value="1"/>
</dbReference>
<dbReference type="PANTHER" id="PTHR34216">
    <property type="match status" value="1"/>
</dbReference>
<comment type="caution">
    <text evidence="4">The sequence shown here is derived from an EMBL/GenBank/DDBJ whole genome shotgun (WGS) entry which is preliminary data.</text>
</comment>
<dbReference type="InterPro" id="IPR011330">
    <property type="entry name" value="Glyco_hydro/deAcase_b/a-brl"/>
</dbReference>
<dbReference type="EC" id="3.-.-.-" evidence="4"/>
<feature type="domain" description="NodB homology" evidence="3">
    <location>
        <begin position="67"/>
        <end position="263"/>
    </location>
</feature>
<dbReference type="Gene3D" id="3.20.20.370">
    <property type="entry name" value="Glycoside hydrolase/deacetylase"/>
    <property type="match status" value="1"/>
</dbReference>
<organism evidence="4 5">
    <name type="scientific">Dokdonella ginsengisoli</name>
    <dbReference type="NCBI Taxonomy" id="363846"/>
    <lineage>
        <taxon>Bacteria</taxon>
        <taxon>Pseudomonadati</taxon>
        <taxon>Pseudomonadota</taxon>
        <taxon>Gammaproteobacteria</taxon>
        <taxon>Lysobacterales</taxon>
        <taxon>Rhodanobacteraceae</taxon>
        <taxon>Dokdonella</taxon>
    </lineage>
</organism>
<keyword evidence="5" id="KW-1185">Reference proteome</keyword>
<evidence type="ECO:0000259" key="3">
    <source>
        <dbReference type="PROSITE" id="PS51677"/>
    </source>
</evidence>
<name>A0ABV9QTG8_9GAMM</name>
<evidence type="ECO:0000256" key="1">
    <source>
        <dbReference type="ARBA" id="ARBA00004613"/>
    </source>
</evidence>
<protein>
    <submittedName>
        <fullName evidence="4">Polysaccharide deacetylase family protein</fullName>
        <ecNumber evidence="4">3.-.-.-</ecNumber>
    </submittedName>
</protein>
<dbReference type="InterPro" id="IPR002509">
    <property type="entry name" value="NODB_dom"/>
</dbReference>
<dbReference type="GO" id="GO:0016787">
    <property type="term" value="F:hydrolase activity"/>
    <property type="evidence" value="ECO:0007669"/>
    <property type="project" value="UniProtKB-KW"/>
</dbReference>
<keyword evidence="4" id="KW-0378">Hydrolase</keyword>
<accession>A0ABV9QTG8</accession>
<sequence length="263" mass="27931">MTSASPPTAGRRVALMYHALTGPGSPPAGQDLHYSVPAPRFDAHLRLLAAHGGGSSARDWLGGARPGAIVLTFDDGHLSNYALALPSLLEHGASADFFVNPARVGTDGFADWAQLREMARLGMSIQSHGWDHRYFTALSPAELREDLHRSRASIEDAIGQPVRLLAPPGGRMPADLPALAAEAGYSHVLNSQPGFLSAGVALLPRMAVTAQLDEDGLRAWLDGRGVARAQLRYAVLGLAKRALGDRAYERARARLLGPQRSGA</sequence>
<keyword evidence="2" id="KW-0732">Signal</keyword>
<proteinExistence type="predicted"/>
<dbReference type="PROSITE" id="PS51677">
    <property type="entry name" value="NODB"/>
    <property type="match status" value="1"/>
</dbReference>
<gene>
    <name evidence="4" type="ORF">ACFO6Q_05315</name>
</gene>
<evidence type="ECO:0000256" key="2">
    <source>
        <dbReference type="ARBA" id="ARBA00022729"/>
    </source>
</evidence>
<dbReference type="Pfam" id="PF01522">
    <property type="entry name" value="Polysacc_deac_1"/>
    <property type="match status" value="1"/>
</dbReference>
<dbReference type="InterPro" id="IPR051398">
    <property type="entry name" value="Polysacch_Deacetylase"/>
</dbReference>
<comment type="subcellular location">
    <subcellularLocation>
        <location evidence="1">Secreted</location>
    </subcellularLocation>
</comment>
<dbReference type="EMBL" id="JBHSHD010000005">
    <property type="protein sequence ID" value="MFC4819729.1"/>
    <property type="molecule type" value="Genomic_DNA"/>
</dbReference>
<reference evidence="5" key="1">
    <citation type="journal article" date="2019" name="Int. J. Syst. Evol. Microbiol.">
        <title>The Global Catalogue of Microorganisms (GCM) 10K type strain sequencing project: providing services to taxonomists for standard genome sequencing and annotation.</title>
        <authorList>
            <consortium name="The Broad Institute Genomics Platform"/>
            <consortium name="The Broad Institute Genome Sequencing Center for Infectious Disease"/>
            <person name="Wu L."/>
            <person name="Ma J."/>
        </authorList>
    </citation>
    <scope>NUCLEOTIDE SEQUENCE [LARGE SCALE GENOMIC DNA]</scope>
    <source>
        <strain evidence="5">CCUG 30340</strain>
    </source>
</reference>
<dbReference type="Proteomes" id="UP001595886">
    <property type="component" value="Unassembled WGS sequence"/>
</dbReference>
<dbReference type="CDD" id="cd10918">
    <property type="entry name" value="CE4_NodB_like_5s_6s"/>
    <property type="match status" value="1"/>
</dbReference>
<dbReference type="SUPFAM" id="SSF88713">
    <property type="entry name" value="Glycoside hydrolase/deacetylase"/>
    <property type="match status" value="1"/>
</dbReference>
<dbReference type="RefSeq" id="WP_380019524.1">
    <property type="nucleotide sequence ID" value="NZ_JBHSHD010000005.1"/>
</dbReference>